<dbReference type="InterPro" id="IPR003451">
    <property type="entry name" value="LytB/IspH"/>
</dbReference>
<feature type="binding site" evidence="5">
    <location>
        <position position="152"/>
    </location>
    <ligand>
        <name>(2E)-4-hydroxy-3-methylbut-2-enyl diphosphate</name>
        <dbReference type="ChEBI" id="CHEBI:128753"/>
    </ligand>
</feature>
<keyword evidence="5" id="KW-0414">Isoprene biosynthesis</keyword>
<dbReference type="NCBIfam" id="TIGR00216">
    <property type="entry name" value="ispH_lytB"/>
    <property type="match status" value="1"/>
</dbReference>
<feature type="binding site" evidence="5">
    <location>
        <position position="333"/>
    </location>
    <ligand>
        <name>(2E)-4-hydroxy-3-methylbut-2-enyl diphosphate</name>
        <dbReference type="ChEBI" id="CHEBI:128753"/>
    </ligand>
</feature>
<keyword evidence="7" id="KW-1185">Reference proteome</keyword>
<feature type="binding site" evidence="5">
    <location>
        <position position="185"/>
    </location>
    <ligand>
        <name>(2E)-4-hydroxy-3-methylbut-2-enyl diphosphate</name>
        <dbReference type="ChEBI" id="CHEBI:128753"/>
    </ligand>
</feature>
<keyword evidence="3 5" id="KW-0408">Iron</keyword>
<comment type="catalytic activity">
    <reaction evidence="5">
        <text>dimethylallyl diphosphate + 2 oxidized [2Fe-2S]-[ferredoxin] + H2O = (2E)-4-hydroxy-3-methylbut-2-enyl diphosphate + 2 reduced [2Fe-2S]-[ferredoxin] + 2 H(+)</text>
        <dbReference type="Rhea" id="RHEA:24825"/>
        <dbReference type="Rhea" id="RHEA-COMP:10000"/>
        <dbReference type="Rhea" id="RHEA-COMP:10001"/>
        <dbReference type="ChEBI" id="CHEBI:15377"/>
        <dbReference type="ChEBI" id="CHEBI:15378"/>
        <dbReference type="ChEBI" id="CHEBI:33737"/>
        <dbReference type="ChEBI" id="CHEBI:33738"/>
        <dbReference type="ChEBI" id="CHEBI:57623"/>
        <dbReference type="ChEBI" id="CHEBI:128753"/>
        <dbReference type="EC" id="1.17.7.4"/>
    </reaction>
</comment>
<dbReference type="GO" id="GO:0046872">
    <property type="term" value="F:metal ion binding"/>
    <property type="evidence" value="ECO:0007669"/>
    <property type="project" value="UniProtKB-KW"/>
</dbReference>
<feature type="binding site" evidence="5">
    <location>
        <position position="335"/>
    </location>
    <ligand>
        <name>isopentenyl diphosphate</name>
        <dbReference type="ChEBI" id="CHEBI:128769"/>
    </ligand>
</feature>
<dbReference type="PANTHER" id="PTHR30426:SF0">
    <property type="entry name" value="4-HYDROXY-3-METHYLBUT-2-ENYL DIPHOSPHATE REDUCTASE"/>
    <property type="match status" value="1"/>
</dbReference>
<feature type="binding site" evidence="5">
    <location>
        <position position="377"/>
    </location>
    <ligand>
        <name>(2E)-4-hydroxy-3-methylbut-2-enyl diphosphate</name>
        <dbReference type="ChEBI" id="CHEBI:128753"/>
    </ligand>
</feature>
<feature type="binding site" evidence="5">
    <location>
        <position position="333"/>
    </location>
    <ligand>
        <name>isopentenyl diphosphate</name>
        <dbReference type="ChEBI" id="CHEBI:128769"/>
    </ligand>
</feature>
<evidence type="ECO:0000313" key="6">
    <source>
        <dbReference type="EMBL" id="GLY69446.1"/>
    </source>
</evidence>
<comment type="pathway">
    <text evidence="5">Isoprenoid biosynthesis; isopentenyl diphosphate biosynthesis via DXP pathway; isopentenyl diphosphate from 1-deoxy-D-xylulose 5-phosphate: step 6/6.</text>
</comment>
<feature type="binding site" evidence="5">
    <location>
        <position position="185"/>
    </location>
    <ligand>
        <name>isopentenyl diphosphate</name>
        <dbReference type="ChEBI" id="CHEBI:128769"/>
    </ligand>
</feature>
<feature type="binding site" evidence="5">
    <location>
        <position position="185"/>
    </location>
    <ligand>
        <name>dimethylallyl diphosphate</name>
        <dbReference type="ChEBI" id="CHEBI:57623"/>
    </ligand>
</feature>
<comment type="caution">
    <text evidence="6">The sequence shown here is derived from an EMBL/GenBank/DDBJ whole genome shotgun (WGS) entry which is preliminary data.</text>
</comment>
<dbReference type="Gene3D" id="3.40.1010.20">
    <property type="entry name" value="4-hydroxy-3-methylbut-2-enyl diphosphate reductase, catalytic domain"/>
    <property type="match status" value="2"/>
</dbReference>
<feature type="active site" description="Proton donor" evidence="5">
    <location>
        <position position="237"/>
    </location>
</feature>
<evidence type="ECO:0000313" key="7">
    <source>
        <dbReference type="Proteomes" id="UP001165136"/>
    </source>
</evidence>
<evidence type="ECO:0000256" key="1">
    <source>
        <dbReference type="ARBA" id="ARBA00022485"/>
    </source>
</evidence>
<evidence type="ECO:0000256" key="2">
    <source>
        <dbReference type="ARBA" id="ARBA00022723"/>
    </source>
</evidence>
<dbReference type="RefSeq" id="WP_084143843.1">
    <property type="nucleotide sequence ID" value="NZ_BSTI01000016.1"/>
</dbReference>
<comment type="similarity">
    <text evidence="5">Belongs to the IspH family.</text>
</comment>
<reference evidence="6" key="1">
    <citation type="submission" date="2023-03" db="EMBL/GenBank/DDBJ databases">
        <title>Amycolatopsis taiwanensis NBRC 103393.</title>
        <authorList>
            <person name="Ichikawa N."/>
            <person name="Sato H."/>
            <person name="Tonouchi N."/>
        </authorList>
    </citation>
    <scope>NUCLEOTIDE SEQUENCE</scope>
    <source>
        <strain evidence="6">NBRC 103393</strain>
    </source>
</reference>
<organism evidence="6 7">
    <name type="scientific">Amycolatopsis taiwanensis</name>
    <dbReference type="NCBI Taxonomy" id="342230"/>
    <lineage>
        <taxon>Bacteria</taxon>
        <taxon>Bacillati</taxon>
        <taxon>Actinomycetota</taxon>
        <taxon>Actinomycetes</taxon>
        <taxon>Pseudonocardiales</taxon>
        <taxon>Pseudonocardiaceae</taxon>
        <taxon>Amycolatopsis</taxon>
    </lineage>
</organism>
<feature type="binding site" evidence="5">
    <location>
        <position position="335"/>
    </location>
    <ligand>
        <name>dimethylallyl diphosphate</name>
        <dbReference type="ChEBI" id="CHEBI:57623"/>
    </ligand>
</feature>
<feature type="binding site" evidence="5">
    <location>
        <position position="152"/>
    </location>
    <ligand>
        <name>dimethylallyl diphosphate</name>
        <dbReference type="ChEBI" id="CHEBI:57623"/>
    </ligand>
</feature>
<comment type="cofactor">
    <cofactor evidence="5">
        <name>[4Fe-4S] cluster</name>
        <dbReference type="ChEBI" id="CHEBI:49883"/>
    </cofactor>
    <text evidence="5">Binds 1 [4Fe-4S] cluster per subunit.</text>
</comment>
<dbReference type="GO" id="GO:0019288">
    <property type="term" value="P:isopentenyl diphosphate biosynthetic process, methylerythritol 4-phosphate pathway"/>
    <property type="evidence" value="ECO:0007669"/>
    <property type="project" value="UniProtKB-UniRule"/>
</dbReference>
<dbReference type="GO" id="GO:0050992">
    <property type="term" value="P:dimethylallyl diphosphate biosynthetic process"/>
    <property type="evidence" value="ECO:0007669"/>
    <property type="project" value="UniProtKB-UniRule"/>
</dbReference>
<feature type="binding site" evidence="5">
    <location>
        <position position="377"/>
    </location>
    <ligand>
        <name>dimethylallyl diphosphate</name>
        <dbReference type="ChEBI" id="CHEBI:57623"/>
    </ligand>
</feature>
<feature type="binding site" evidence="5">
    <location>
        <position position="275"/>
    </location>
    <ligand>
        <name>(2E)-4-hydroxy-3-methylbut-2-enyl diphosphate</name>
        <dbReference type="ChEBI" id="CHEBI:128753"/>
    </ligand>
</feature>
<dbReference type="CDD" id="cd13944">
    <property type="entry name" value="lytB_ispH"/>
    <property type="match status" value="1"/>
</dbReference>
<keyword evidence="4 5" id="KW-0411">Iron-sulfur</keyword>
<dbReference type="Proteomes" id="UP001165136">
    <property type="component" value="Unassembled WGS sequence"/>
</dbReference>
<feature type="binding site" evidence="5">
    <location>
        <position position="377"/>
    </location>
    <ligand>
        <name>isopentenyl diphosphate</name>
        <dbReference type="ChEBI" id="CHEBI:128769"/>
    </ligand>
</feature>
<feature type="binding site" evidence="5">
    <location>
        <position position="335"/>
    </location>
    <ligand>
        <name>(2E)-4-hydroxy-3-methylbut-2-enyl diphosphate</name>
        <dbReference type="ChEBI" id="CHEBI:128753"/>
    </ligand>
</feature>
<dbReference type="Pfam" id="PF02401">
    <property type="entry name" value="LYTB"/>
    <property type="match status" value="1"/>
</dbReference>
<dbReference type="PANTHER" id="PTHR30426">
    <property type="entry name" value="4-HYDROXY-3-METHYLBUT-2-ENYL DIPHOSPHATE REDUCTASE"/>
    <property type="match status" value="1"/>
</dbReference>
<dbReference type="Gene3D" id="3.40.50.11270">
    <property type="match status" value="1"/>
</dbReference>
<comment type="pathway">
    <text evidence="5">Isoprenoid biosynthesis; dimethylallyl diphosphate biosynthesis; dimethylallyl diphosphate from (2E)-4-hydroxy-3-methylbutenyl diphosphate: step 1/1.</text>
</comment>
<feature type="binding site" evidence="5">
    <location>
        <position position="207"/>
    </location>
    <ligand>
        <name>[4Fe-4S] cluster</name>
        <dbReference type="ChEBI" id="CHEBI:49883"/>
    </ligand>
</feature>
<dbReference type="GO" id="GO:0016114">
    <property type="term" value="P:terpenoid biosynthetic process"/>
    <property type="evidence" value="ECO:0007669"/>
    <property type="project" value="UniProtKB-UniRule"/>
</dbReference>
<name>A0A9W6R4R4_9PSEU</name>
<keyword evidence="1 5" id="KW-0004">4Fe-4S</keyword>
<comment type="caution">
    <text evidence="5">Lacks conserved residue(s) required for the propagation of feature annotation.</text>
</comment>
<feature type="binding site" evidence="5">
    <location>
        <position position="123"/>
    </location>
    <ligand>
        <name>[4Fe-4S] cluster</name>
        <dbReference type="ChEBI" id="CHEBI:49883"/>
    </ligand>
</feature>
<protein>
    <recommendedName>
        <fullName evidence="5">4-hydroxy-3-methylbut-2-enyl diphosphate reductase</fullName>
        <shortName evidence="5">HMBPP reductase</shortName>
        <ecNumber evidence="5">1.17.7.4</ecNumber>
    </recommendedName>
</protein>
<gene>
    <name evidence="5" type="primary">ispH</name>
    <name evidence="6" type="ORF">Atai01_60650</name>
</gene>
<sequence length="417" mass="43774">MFTAAQSIIAANHPGSPDPGVVLVADVLLWPNRPAIPCPAAVLLEGELQRRGARTKRGHLHVDAEDREAVTLRTVLPGIGGLGAAVSLPTGRVTEAVCGAMAACLAVAGPARRVLLAAPRSFCAGVERAIELVERLLSERGGPVYVRKPVVHNAHVAAELRSRGVVFVEELTEVPHGATVVFSSHGVSPAVRVAARRRGLEVIDATCPLVERLHAEARRAAEEGGTVIVVGHAGNEEVDGILGEAPGRIALVQSVEEARHVPVADPSRVSYVIQTTLSVHETAEVVDALRARFPMLKGPSSEDVCYATTNRQNAVRVIAVESELVLVVGSKSSPNAHQLVEIARRSGSAAHLVEDPRDIQPHWLTEVRTIGVTAGASTPPPLVNSVIRALGGLGPVTVEKRESVRETSGSPQPSAVG</sequence>
<feature type="binding site" evidence="5">
    <location>
        <position position="333"/>
    </location>
    <ligand>
        <name>dimethylallyl diphosphate</name>
        <dbReference type="ChEBI" id="CHEBI:57623"/>
    </ligand>
</feature>
<dbReference type="AlphaFoldDB" id="A0A9W6R4R4"/>
<evidence type="ECO:0000256" key="4">
    <source>
        <dbReference type="ARBA" id="ARBA00023014"/>
    </source>
</evidence>
<feature type="binding site" evidence="5">
    <location>
        <position position="305"/>
    </location>
    <ligand>
        <name>[4Fe-4S] cluster</name>
        <dbReference type="ChEBI" id="CHEBI:49883"/>
    </ligand>
</feature>
<comment type="function">
    <text evidence="5">Catalyzes the conversion of 1-hydroxy-2-methyl-2-(E)-butenyl 4-diphosphate (HMBPP) into a mixture of isopentenyl diphosphate (IPP) and dimethylallyl diphosphate (DMAPP). Acts in the terminal step of the DOXP/MEP pathway for isoprenoid precursor biosynthesis.</text>
</comment>
<evidence type="ECO:0000256" key="3">
    <source>
        <dbReference type="ARBA" id="ARBA00023004"/>
    </source>
</evidence>
<feature type="binding site" evidence="5">
    <location>
        <position position="152"/>
    </location>
    <ligand>
        <name>isopentenyl diphosphate</name>
        <dbReference type="ChEBI" id="CHEBI:128769"/>
    </ligand>
</feature>
<proteinExistence type="inferred from homology"/>
<dbReference type="GO" id="GO:0051539">
    <property type="term" value="F:4 iron, 4 sulfur cluster binding"/>
    <property type="evidence" value="ECO:0007669"/>
    <property type="project" value="UniProtKB-UniRule"/>
</dbReference>
<keyword evidence="5" id="KW-0560">Oxidoreductase</keyword>
<dbReference type="HAMAP" id="MF_00191">
    <property type="entry name" value="IspH"/>
    <property type="match status" value="1"/>
</dbReference>
<comment type="catalytic activity">
    <reaction evidence="5">
        <text>isopentenyl diphosphate + 2 oxidized [2Fe-2S]-[ferredoxin] + H2O = (2E)-4-hydroxy-3-methylbut-2-enyl diphosphate + 2 reduced [2Fe-2S]-[ferredoxin] + 2 H(+)</text>
        <dbReference type="Rhea" id="RHEA:24488"/>
        <dbReference type="Rhea" id="RHEA-COMP:10000"/>
        <dbReference type="Rhea" id="RHEA-COMP:10001"/>
        <dbReference type="ChEBI" id="CHEBI:15377"/>
        <dbReference type="ChEBI" id="CHEBI:15378"/>
        <dbReference type="ChEBI" id="CHEBI:33737"/>
        <dbReference type="ChEBI" id="CHEBI:33738"/>
        <dbReference type="ChEBI" id="CHEBI:128753"/>
        <dbReference type="ChEBI" id="CHEBI:128769"/>
        <dbReference type="EC" id="1.17.7.4"/>
    </reaction>
</comment>
<evidence type="ECO:0000256" key="5">
    <source>
        <dbReference type="HAMAP-Rule" id="MF_00191"/>
    </source>
</evidence>
<accession>A0A9W6R4R4</accession>
<dbReference type="GO" id="GO:0051745">
    <property type="term" value="F:4-hydroxy-3-methylbut-2-enyl diphosphate reductase activity"/>
    <property type="evidence" value="ECO:0007669"/>
    <property type="project" value="UniProtKB-UniRule"/>
</dbReference>
<keyword evidence="2 5" id="KW-0479">Metal-binding</keyword>
<dbReference type="EC" id="1.17.7.4" evidence="5"/>
<dbReference type="EMBL" id="BSTI01000016">
    <property type="protein sequence ID" value="GLY69446.1"/>
    <property type="molecule type" value="Genomic_DNA"/>
</dbReference>